<evidence type="ECO:0000313" key="4">
    <source>
        <dbReference type="EMBL" id="PWK87448.1"/>
    </source>
</evidence>
<dbReference type="InterPro" id="IPR013766">
    <property type="entry name" value="Thioredoxin_domain"/>
</dbReference>
<proteinExistence type="inferred from homology"/>
<dbReference type="SUPFAM" id="SSF52833">
    <property type="entry name" value="Thioredoxin-like"/>
    <property type="match status" value="1"/>
</dbReference>
<comment type="caution">
    <text evidence="4">The sequence shown here is derived from an EMBL/GenBank/DDBJ whole genome shotgun (WGS) entry which is preliminary data.</text>
</comment>
<dbReference type="InterPro" id="IPR012336">
    <property type="entry name" value="Thioredoxin-like_fold"/>
</dbReference>
<evidence type="ECO:0000256" key="1">
    <source>
        <dbReference type="ARBA" id="ARBA00005791"/>
    </source>
</evidence>
<evidence type="ECO:0000256" key="2">
    <source>
        <dbReference type="SAM" id="Phobius"/>
    </source>
</evidence>
<evidence type="ECO:0000259" key="3">
    <source>
        <dbReference type="PROSITE" id="PS51352"/>
    </source>
</evidence>
<dbReference type="PROSITE" id="PS51352">
    <property type="entry name" value="THIOREDOXIN_2"/>
    <property type="match status" value="1"/>
</dbReference>
<dbReference type="PANTHER" id="PTHR13887:SF55">
    <property type="entry name" value="SLR0313 PROTEIN"/>
    <property type="match status" value="1"/>
</dbReference>
<comment type="similarity">
    <text evidence="1">Belongs to the thioredoxin family. DsbA subfamily.</text>
</comment>
<dbReference type="AlphaFoldDB" id="A0A316I4P8"/>
<sequence length="200" mass="21580">MSKNARLSLIIVAVVAVVIAGFIFFSRNTNTTAAPQSADGKVTVVEYLDLECPSCRAAHPGVQKLKAEYGERVSFDVRHFPIPSHRNAELAAVAVEAAGAQGKRDDMFKLMFDAQQEWGGQQTSQRAVFVGFAQQLGLDLAAFEKALGDSALRERVLAQRAEGSKAGVQGTPTFFINGTKFSGAPSYENLKTAIDQELSR</sequence>
<dbReference type="Proteomes" id="UP000246005">
    <property type="component" value="Unassembled WGS sequence"/>
</dbReference>
<protein>
    <submittedName>
        <fullName evidence="4">Thioredoxin-like protein</fullName>
    </submittedName>
</protein>
<feature type="transmembrane region" description="Helical" evidence="2">
    <location>
        <begin position="7"/>
        <end position="25"/>
    </location>
</feature>
<accession>A0A316I4P8</accession>
<dbReference type="RefSeq" id="WP_109636999.1">
    <property type="nucleotide sequence ID" value="NZ_QGHB01000004.1"/>
</dbReference>
<dbReference type="InterPro" id="IPR036249">
    <property type="entry name" value="Thioredoxin-like_sf"/>
</dbReference>
<keyword evidence="2" id="KW-1133">Transmembrane helix</keyword>
<reference evidence="4 5" key="1">
    <citation type="submission" date="2018-05" db="EMBL/GenBank/DDBJ databases">
        <title>Genomic Encyclopedia of Type Strains, Phase IV (KMG-IV): sequencing the most valuable type-strain genomes for metagenomic binning, comparative biology and taxonomic classification.</title>
        <authorList>
            <person name="Goeker M."/>
        </authorList>
    </citation>
    <scope>NUCLEOTIDE SEQUENCE [LARGE SCALE GENOMIC DNA]</scope>
    <source>
        <strain evidence="4 5">DSM 45480</strain>
    </source>
</reference>
<keyword evidence="2" id="KW-0812">Transmembrane</keyword>
<gene>
    <name evidence="4" type="ORF">C8D88_104609</name>
</gene>
<organism evidence="4 5">
    <name type="scientific">Lentzea atacamensis</name>
    <dbReference type="NCBI Taxonomy" id="531938"/>
    <lineage>
        <taxon>Bacteria</taxon>
        <taxon>Bacillati</taxon>
        <taxon>Actinomycetota</taxon>
        <taxon>Actinomycetes</taxon>
        <taxon>Pseudonocardiales</taxon>
        <taxon>Pseudonocardiaceae</taxon>
        <taxon>Lentzea</taxon>
    </lineage>
</organism>
<evidence type="ECO:0000313" key="5">
    <source>
        <dbReference type="Proteomes" id="UP000246005"/>
    </source>
</evidence>
<feature type="domain" description="Thioredoxin" evidence="3">
    <location>
        <begin position="5"/>
        <end position="199"/>
    </location>
</feature>
<dbReference type="Gene3D" id="3.40.30.10">
    <property type="entry name" value="Glutaredoxin"/>
    <property type="match status" value="1"/>
</dbReference>
<dbReference type="PANTHER" id="PTHR13887">
    <property type="entry name" value="GLUTATHIONE S-TRANSFERASE KAPPA"/>
    <property type="match status" value="1"/>
</dbReference>
<dbReference type="Pfam" id="PF13462">
    <property type="entry name" value="Thioredoxin_4"/>
    <property type="match status" value="1"/>
</dbReference>
<dbReference type="EMBL" id="QGHB01000004">
    <property type="protein sequence ID" value="PWK87448.1"/>
    <property type="molecule type" value="Genomic_DNA"/>
</dbReference>
<keyword evidence="2" id="KW-0472">Membrane</keyword>
<name>A0A316I4P8_9PSEU</name>